<dbReference type="HOGENOM" id="CLU_055615_0_1_11"/>
<dbReference type="InterPro" id="IPR005669">
    <property type="entry name" value="Thiosulph/SO4-bd"/>
</dbReference>
<dbReference type="STRING" id="585531.HMPREF0063_12916"/>
<organism evidence="6 7">
    <name type="scientific">Aeromicrobium marinum DSM 15272</name>
    <dbReference type="NCBI Taxonomy" id="585531"/>
    <lineage>
        <taxon>Bacteria</taxon>
        <taxon>Bacillati</taxon>
        <taxon>Actinomycetota</taxon>
        <taxon>Actinomycetes</taxon>
        <taxon>Propionibacteriales</taxon>
        <taxon>Nocardioidaceae</taxon>
        <taxon>Aeromicrobium</taxon>
    </lineage>
</organism>
<protein>
    <submittedName>
        <fullName evidence="6">Sulfate ABC transporter, sulfate-binding protein</fullName>
    </submittedName>
</protein>
<dbReference type="GO" id="GO:0140104">
    <property type="term" value="F:molecular carrier activity"/>
    <property type="evidence" value="ECO:0007669"/>
    <property type="project" value="InterPro"/>
</dbReference>
<dbReference type="EMBL" id="ACLF03000015">
    <property type="protein sequence ID" value="EFQ81904.1"/>
    <property type="molecule type" value="Genomic_DNA"/>
</dbReference>
<evidence type="ECO:0000256" key="5">
    <source>
        <dbReference type="ARBA" id="ARBA00022764"/>
    </source>
</evidence>
<keyword evidence="5" id="KW-0574">Periplasm</keyword>
<evidence type="ECO:0000256" key="3">
    <source>
        <dbReference type="ARBA" id="ARBA00022448"/>
    </source>
</evidence>
<evidence type="ECO:0000313" key="6">
    <source>
        <dbReference type="EMBL" id="EFQ81904.1"/>
    </source>
</evidence>
<keyword evidence="7" id="KW-1185">Reference proteome</keyword>
<dbReference type="GO" id="GO:0042597">
    <property type="term" value="C:periplasmic space"/>
    <property type="evidence" value="ECO:0007669"/>
    <property type="project" value="UniProtKB-SubCell"/>
</dbReference>
<evidence type="ECO:0000256" key="2">
    <source>
        <dbReference type="ARBA" id="ARBA00006099"/>
    </source>
</evidence>
<dbReference type="PANTHER" id="PTHR30368:SF2">
    <property type="entry name" value="SULFATE-BINDING PROTEIN"/>
    <property type="match status" value="1"/>
</dbReference>
<comment type="caution">
    <text evidence="6">The sequence shown here is derived from an EMBL/GenBank/DDBJ whole genome shotgun (WGS) entry which is preliminary data.</text>
</comment>
<sequence>MPDRRPRTVVVAVLAAVLLTLQGCSGPDGDDLTLVGFALPKNADEAAQAAFARTSEGAGTEWIQSYGASGDQSRAVARGLRADVVHFSVTPDLTRLVDAGLVGDDWDDDRHGGIMTESVVVLVVRAGNPLGIEGWDDLARPGLEVVTPNPGSSGAARWNVLGAWLHVAGDGGSDAEATRFLARVLANVEALPGSGREATAAFQSGTGDVLISSENEAILARQSGEDLEYLVPDDTLLIQNPGAVTRRADPRAADFLDFVRSAAGQTVYAAAGFRPLRTVVGVEVGTVDGATDPRNPYPVPRRLATVDDDLGGWDAVNAKFFAADGLVTRLLTESAR</sequence>
<keyword evidence="3" id="KW-0813">Transport</keyword>
<dbReference type="GO" id="GO:1902358">
    <property type="term" value="P:sulfate transmembrane transport"/>
    <property type="evidence" value="ECO:0007669"/>
    <property type="project" value="InterPro"/>
</dbReference>
<proteinExistence type="inferred from homology"/>
<keyword evidence="4" id="KW-0732">Signal</keyword>
<comment type="similarity">
    <text evidence="2">Belongs to the prokaryotic sulfate-binding protein family.</text>
</comment>
<dbReference type="Pfam" id="PF13531">
    <property type="entry name" value="SBP_bac_11"/>
    <property type="match status" value="1"/>
</dbReference>
<gene>
    <name evidence="6" type="ORF">HMPREF0063_12916</name>
</gene>
<accession>E2SFV7</accession>
<dbReference type="eggNOG" id="COG1613">
    <property type="taxonomic scope" value="Bacteria"/>
</dbReference>
<dbReference type="SUPFAM" id="SSF53850">
    <property type="entry name" value="Periplasmic binding protein-like II"/>
    <property type="match status" value="1"/>
</dbReference>
<evidence type="ECO:0000256" key="4">
    <source>
        <dbReference type="ARBA" id="ARBA00022729"/>
    </source>
</evidence>
<evidence type="ECO:0000313" key="7">
    <source>
        <dbReference type="Proteomes" id="UP000003111"/>
    </source>
</evidence>
<dbReference type="RefSeq" id="WP_007078503.1">
    <property type="nucleotide sequence ID" value="NZ_CM001024.1"/>
</dbReference>
<dbReference type="PROSITE" id="PS51257">
    <property type="entry name" value="PROKAR_LIPOPROTEIN"/>
    <property type="match status" value="1"/>
</dbReference>
<dbReference type="PANTHER" id="PTHR30368">
    <property type="entry name" value="SULFATE-BINDING PROTEIN"/>
    <property type="match status" value="1"/>
</dbReference>
<dbReference type="Proteomes" id="UP000003111">
    <property type="component" value="Unassembled WGS sequence"/>
</dbReference>
<comment type="subcellular location">
    <subcellularLocation>
        <location evidence="1">Periplasm</location>
    </subcellularLocation>
</comment>
<dbReference type="Gene3D" id="3.40.190.10">
    <property type="entry name" value="Periplasmic binding protein-like II"/>
    <property type="match status" value="2"/>
</dbReference>
<evidence type="ECO:0000256" key="1">
    <source>
        <dbReference type="ARBA" id="ARBA00004418"/>
    </source>
</evidence>
<name>E2SFV7_9ACTN</name>
<dbReference type="OrthoDB" id="9802127at2"/>
<reference evidence="6" key="1">
    <citation type="submission" date="2010-08" db="EMBL/GenBank/DDBJ databases">
        <authorList>
            <person name="Muzny D."/>
            <person name="Qin X."/>
            <person name="Buhay C."/>
            <person name="Dugan-Rocha S."/>
            <person name="Ding Y."/>
            <person name="Chen G."/>
            <person name="Hawes A."/>
            <person name="Holder M."/>
            <person name="Jhangiani S."/>
            <person name="Johnson A."/>
            <person name="Khan Z."/>
            <person name="Li Z."/>
            <person name="Liu W."/>
            <person name="Liu X."/>
            <person name="Perez L."/>
            <person name="Shen H."/>
            <person name="Wang Q."/>
            <person name="Watt J."/>
            <person name="Xi L."/>
            <person name="Xin Y."/>
            <person name="Zhou J."/>
            <person name="Deng J."/>
            <person name="Jiang H."/>
            <person name="Liu Y."/>
            <person name="Qu J."/>
            <person name="Song X.-Z."/>
            <person name="Zhang L."/>
            <person name="Villasana D."/>
            <person name="Johnson A."/>
            <person name="Liu J."/>
            <person name="Liyanage D."/>
            <person name="Lorensuhewa L."/>
            <person name="Robinson T."/>
            <person name="Song A."/>
            <person name="Song B.-B."/>
            <person name="Dinh H."/>
            <person name="Thornton R."/>
            <person name="Coyle M."/>
            <person name="Francisco L."/>
            <person name="Jackson L."/>
            <person name="Javaid M."/>
            <person name="Korchina V."/>
            <person name="Kovar C."/>
            <person name="Mata R."/>
            <person name="Mathew T."/>
            <person name="Ngo R."/>
            <person name="Nguyen L."/>
            <person name="Nguyen N."/>
            <person name="Okwuonu G."/>
            <person name="Ongeri F."/>
            <person name="Pham C."/>
            <person name="Simmons D."/>
            <person name="Wilczek-Boney K."/>
            <person name="Hale W."/>
            <person name="Jakkamsetti A."/>
            <person name="Pham P."/>
            <person name="Ruth R."/>
            <person name="San Lucas F."/>
            <person name="Warren J."/>
            <person name="Zhang J."/>
            <person name="Zhao Z."/>
            <person name="Zhou C."/>
            <person name="Zhu D."/>
            <person name="Lee S."/>
            <person name="Bess C."/>
            <person name="Blankenburg K."/>
            <person name="Forbes L."/>
            <person name="Fu Q."/>
            <person name="Gubbala S."/>
            <person name="Hirani K."/>
            <person name="Jayaseelan J.C."/>
            <person name="Lara F."/>
            <person name="Munidasa M."/>
            <person name="Palculict T."/>
            <person name="Patil S."/>
            <person name="Pu L.-L."/>
            <person name="Saada N."/>
            <person name="Tang L."/>
            <person name="Weissenberger G."/>
            <person name="Zhu Y."/>
            <person name="Hemphill L."/>
            <person name="Shang Y."/>
            <person name="Youmans B."/>
            <person name="Ayvaz T."/>
            <person name="Ross M."/>
            <person name="Santibanez J."/>
            <person name="Aqrawi P."/>
            <person name="Gross S."/>
            <person name="Joshi V."/>
            <person name="Fowler G."/>
            <person name="Nazareth L."/>
            <person name="Reid J."/>
            <person name="Worley K."/>
            <person name="Petrosino J."/>
            <person name="Highlander S."/>
            <person name="Gibbs R."/>
        </authorList>
    </citation>
    <scope>NUCLEOTIDE SEQUENCE [LARGE SCALE GENOMIC DNA]</scope>
    <source>
        <strain evidence="6">DSM 15272</strain>
    </source>
</reference>
<dbReference type="AlphaFoldDB" id="E2SFV7"/>